<protein>
    <submittedName>
        <fullName evidence="5">Transposon Tn10 TetD protein</fullName>
    </submittedName>
</protein>
<dbReference type="AlphaFoldDB" id="A0A1E3ACY1"/>
<comment type="caution">
    <text evidence="5">The sequence shown here is derived from an EMBL/GenBank/DDBJ whole genome shotgun (WGS) entry which is preliminary data.</text>
</comment>
<dbReference type="Pfam" id="PF12833">
    <property type="entry name" value="HTH_18"/>
    <property type="match status" value="1"/>
</dbReference>
<sequence length="133" mass="15284">MNNIEKITTQEMLRTFIECLAADMCSIMKDELLMKEENRKKRQLSITGMSHEFGVSASYLCRIYKEKYGVTVLEYINTKRIELAKCLLVETDLTVDAIVKEIGFVNSSSFIRKFSGVVGLTPGKYRETQLRLQ</sequence>
<evidence type="ECO:0000256" key="3">
    <source>
        <dbReference type="ARBA" id="ARBA00023163"/>
    </source>
</evidence>
<dbReference type="SUPFAM" id="SSF46689">
    <property type="entry name" value="Homeodomain-like"/>
    <property type="match status" value="1"/>
</dbReference>
<dbReference type="InterPro" id="IPR009057">
    <property type="entry name" value="Homeodomain-like_sf"/>
</dbReference>
<reference evidence="5 6" key="1">
    <citation type="submission" date="2016-07" db="EMBL/GenBank/DDBJ databases">
        <title>Characterization of isolates of Eisenbergiella tayi derived from blood cultures, using whole genome sequencing.</title>
        <authorList>
            <person name="Burdz T."/>
            <person name="Wiebe D."/>
            <person name="Huynh C."/>
            <person name="Bernard K."/>
        </authorList>
    </citation>
    <scope>NUCLEOTIDE SEQUENCE [LARGE SCALE GENOMIC DNA]</scope>
    <source>
        <strain evidence="5 6">NML 110608</strain>
    </source>
</reference>
<dbReference type="RefSeq" id="WP_069152137.1">
    <property type="nucleotide sequence ID" value="NZ_MCGH01000002.1"/>
</dbReference>
<evidence type="ECO:0000256" key="1">
    <source>
        <dbReference type="ARBA" id="ARBA00023015"/>
    </source>
</evidence>
<accession>A0A1E3ACY1</accession>
<evidence type="ECO:0000313" key="5">
    <source>
        <dbReference type="EMBL" id="ODM06066.1"/>
    </source>
</evidence>
<dbReference type="InterPro" id="IPR018060">
    <property type="entry name" value="HTH_AraC"/>
</dbReference>
<keyword evidence="3" id="KW-0804">Transcription</keyword>
<dbReference type="PROSITE" id="PS01124">
    <property type="entry name" value="HTH_ARAC_FAMILY_2"/>
    <property type="match status" value="1"/>
</dbReference>
<dbReference type="PANTHER" id="PTHR43280:SF10">
    <property type="entry name" value="REGULATORY PROTEIN POCR"/>
    <property type="match status" value="1"/>
</dbReference>
<dbReference type="SMART" id="SM00342">
    <property type="entry name" value="HTH_ARAC"/>
    <property type="match status" value="1"/>
</dbReference>
<dbReference type="Proteomes" id="UP000094067">
    <property type="component" value="Unassembled WGS sequence"/>
</dbReference>
<dbReference type="GO" id="GO:0043565">
    <property type="term" value="F:sequence-specific DNA binding"/>
    <property type="evidence" value="ECO:0007669"/>
    <property type="project" value="InterPro"/>
</dbReference>
<organism evidence="5 6">
    <name type="scientific">Eisenbergiella tayi</name>
    <dbReference type="NCBI Taxonomy" id="1432052"/>
    <lineage>
        <taxon>Bacteria</taxon>
        <taxon>Bacillati</taxon>
        <taxon>Bacillota</taxon>
        <taxon>Clostridia</taxon>
        <taxon>Lachnospirales</taxon>
        <taxon>Lachnospiraceae</taxon>
        <taxon>Eisenbergiella</taxon>
    </lineage>
</organism>
<dbReference type="Gene3D" id="1.10.10.60">
    <property type="entry name" value="Homeodomain-like"/>
    <property type="match status" value="2"/>
</dbReference>
<keyword evidence="2" id="KW-0238">DNA-binding</keyword>
<dbReference type="EMBL" id="MCGH01000002">
    <property type="protein sequence ID" value="ODM06066.1"/>
    <property type="molecule type" value="Genomic_DNA"/>
</dbReference>
<evidence type="ECO:0000259" key="4">
    <source>
        <dbReference type="PROSITE" id="PS01124"/>
    </source>
</evidence>
<dbReference type="PANTHER" id="PTHR43280">
    <property type="entry name" value="ARAC-FAMILY TRANSCRIPTIONAL REGULATOR"/>
    <property type="match status" value="1"/>
</dbReference>
<keyword evidence="1" id="KW-0805">Transcription regulation</keyword>
<dbReference type="GO" id="GO:0003700">
    <property type="term" value="F:DNA-binding transcription factor activity"/>
    <property type="evidence" value="ECO:0007669"/>
    <property type="project" value="InterPro"/>
</dbReference>
<feature type="domain" description="HTH araC/xylS-type" evidence="4">
    <location>
        <begin position="30"/>
        <end position="128"/>
    </location>
</feature>
<name>A0A1E3ACY1_9FIRM</name>
<evidence type="ECO:0000313" key="6">
    <source>
        <dbReference type="Proteomes" id="UP000094067"/>
    </source>
</evidence>
<gene>
    <name evidence="5" type="primary">tetD_3</name>
    <name evidence="5" type="ORF">BEI61_01955</name>
</gene>
<proteinExistence type="predicted"/>
<evidence type="ECO:0000256" key="2">
    <source>
        <dbReference type="ARBA" id="ARBA00023125"/>
    </source>
</evidence>